<keyword evidence="8" id="KW-1185">Reference proteome</keyword>
<feature type="compositionally biased region" description="Polar residues" evidence="5">
    <location>
        <begin position="280"/>
        <end position="289"/>
    </location>
</feature>
<dbReference type="InterPro" id="IPR008952">
    <property type="entry name" value="Tetraspanin_EC2_sf"/>
</dbReference>
<dbReference type="InterPro" id="IPR018499">
    <property type="entry name" value="Tetraspanin/Peripherin"/>
</dbReference>
<evidence type="ECO:0000256" key="6">
    <source>
        <dbReference type="SAM" id="Phobius"/>
    </source>
</evidence>
<comment type="subcellular location">
    <subcellularLocation>
        <location evidence="1">Membrane</location>
        <topology evidence="1">Multi-pass membrane protein</topology>
    </subcellularLocation>
</comment>
<dbReference type="OrthoDB" id="9836210at2759"/>
<evidence type="ECO:0000256" key="2">
    <source>
        <dbReference type="ARBA" id="ARBA00022692"/>
    </source>
</evidence>
<dbReference type="EMBL" id="LR824011">
    <property type="protein sequence ID" value="CAD0198244.1"/>
    <property type="molecule type" value="Genomic_DNA"/>
</dbReference>
<accession>A0A9N8PXQ8</accession>
<evidence type="ECO:0000313" key="8">
    <source>
        <dbReference type="Proteomes" id="UP001154114"/>
    </source>
</evidence>
<dbReference type="AlphaFoldDB" id="A0A9N8PXQ8"/>
<evidence type="ECO:0000313" key="7">
    <source>
        <dbReference type="EMBL" id="CAD0198244.1"/>
    </source>
</evidence>
<feature type="region of interest" description="Disordered" evidence="5">
    <location>
        <begin position="280"/>
        <end position="337"/>
    </location>
</feature>
<protein>
    <submittedName>
        <fullName evidence="7">Uncharacterized protein</fullName>
    </submittedName>
</protein>
<feature type="transmembrane region" description="Helical" evidence="6">
    <location>
        <begin position="220"/>
        <end position="247"/>
    </location>
</feature>
<evidence type="ECO:0000256" key="1">
    <source>
        <dbReference type="ARBA" id="ARBA00004141"/>
    </source>
</evidence>
<evidence type="ECO:0000256" key="3">
    <source>
        <dbReference type="ARBA" id="ARBA00022989"/>
    </source>
</evidence>
<evidence type="ECO:0000256" key="4">
    <source>
        <dbReference type="ARBA" id="ARBA00023136"/>
    </source>
</evidence>
<organism evidence="7 8">
    <name type="scientific">Chrysodeixis includens</name>
    <name type="common">Soybean looper</name>
    <name type="synonym">Pseudoplusia includens</name>
    <dbReference type="NCBI Taxonomy" id="689277"/>
    <lineage>
        <taxon>Eukaryota</taxon>
        <taxon>Metazoa</taxon>
        <taxon>Ecdysozoa</taxon>
        <taxon>Arthropoda</taxon>
        <taxon>Hexapoda</taxon>
        <taxon>Insecta</taxon>
        <taxon>Pterygota</taxon>
        <taxon>Neoptera</taxon>
        <taxon>Endopterygota</taxon>
        <taxon>Lepidoptera</taxon>
        <taxon>Glossata</taxon>
        <taxon>Ditrysia</taxon>
        <taxon>Noctuoidea</taxon>
        <taxon>Noctuidae</taxon>
        <taxon>Plusiinae</taxon>
        <taxon>Chrysodeixis</taxon>
    </lineage>
</organism>
<keyword evidence="2 6" id="KW-0812">Transmembrane</keyword>
<reference evidence="7" key="1">
    <citation type="submission" date="2021-12" db="EMBL/GenBank/DDBJ databases">
        <authorList>
            <person name="King R."/>
        </authorList>
    </citation>
    <scope>NUCLEOTIDE SEQUENCE</scope>
</reference>
<feature type="transmembrane region" description="Helical" evidence="6">
    <location>
        <begin position="80"/>
        <end position="102"/>
    </location>
</feature>
<keyword evidence="4 6" id="KW-0472">Membrane</keyword>
<sequence length="337" mass="38701">MAGLNHPFVVWGSCYLWLVSMFAITWSLILFICVGDMLLLTGTDIINAIVLLSGIIMLPTNVHILCNIANGKKIDHKSKVVCCPLWLCIGWIIIINGLGAGLCMHKIYCLKQTTAEKMTKTIKHYRSVPKYKHFIDNLQWSLKCCGFNSYRDWFEHDWYDKIRDYEWDPQVNKQSSNNQRDIKTVSDSVPLSCCKSGSCISNYLLELGTHSINTKGCGKMMYRILLSSMIAHLIMFLSVVIVEAMILKIIMRNRELQCKDKKSRGFNVRHIMSVNDKFGTSTPSIQLNPDESDEYDKEVESKRPINIPSRQEIMDQVMVDDEDSESPNETKHWDDDE</sequence>
<feature type="transmembrane region" description="Helical" evidence="6">
    <location>
        <begin position="45"/>
        <end position="68"/>
    </location>
</feature>
<dbReference type="Proteomes" id="UP001154114">
    <property type="component" value="Chromosome 8"/>
</dbReference>
<dbReference type="SUPFAM" id="SSF48652">
    <property type="entry name" value="Tetraspanin"/>
    <property type="match status" value="1"/>
</dbReference>
<evidence type="ECO:0000256" key="5">
    <source>
        <dbReference type="SAM" id="MobiDB-lite"/>
    </source>
</evidence>
<dbReference type="GO" id="GO:0016020">
    <property type="term" value="C:membrane"/>
    <property type="evidence" value="ECO:0007669"/>
    <property type="project" value="UniProtKB-SubCell"/>
</dbReference>
<feature type="transmembrane region" description="Helical" evidence="6">
    <location>
        <begin position="15"/>
        <end position="39"/>
    </location>
</feature>
<feature type="compositionally biased region" description="Basic and acidic residues" evidence="5">
    <location>
        <begin position="328"/>
        <end position="337"/>
    </location>
</feature>
<name>A0A9N8PXQ8_CHRIL</name>
<dbReference type="Pfam" id="PF00335">
    <property type="entry name" value="Tetraspanin"/>
    <property type="match status" value="1"/>
</dbReference>
<keyword evidence="3 6" id="KW-1133">Transmembrane helix</keyword>
<gene>
    <name evidence="7" type="ORF">CINC_LOCUS12516</name>
</gene>
<proteinExistence type="predicted"/>
<dbReference type="Gene3D" id="1.10.1450.10">
    <property type="entry name" value="Tetraspanin"/>
    <property type="match status" value="1"/>
</dbReference>